<dbReference type="PROSITE" id="PS50110">
    <property type="entry name" value="RESPONSE_REGULATORY"/>
    <property type="match status" value="1"/>
</dbReference>
<dbReference type="InterPro" id="IPR039420">
    <property type="entry name" value="WalR-like"/>
</dbReference>
<sequence>MSDTKGNIVVVEDEDQIRRLITIILEAESFAVYSAENGKRGLVEIGTRKPEVAIIDLGLPDMNGVELIQEVRTWSSIPIIVLSARSNEHDKVNALDAGADDYITKPFGSEELLARIRAHLRRHNTVQQNNSQSNIKFGRITVDFIKRHVYRDGQPVSLTPIEYRLLTVLLRSAGCVLTQRYLLKEVWGPSNVEHTHYLRIYMGHLRNKLEEDPAQPKHFITEIAVGYRLVLDADTA</sequence>
<dbReference type="PANTHER" id="PTHR48111">
    <property type="entry name" value="REGULATOR OF RPOS"/>
    <property type="match status" value="1"/>
</dbReference>
<evidence type="ECO:0000256" key="3">
    <source>
        <dbReference type="PROSITE-ProRule" id="PRU01091"/>
    </source>
</evidence>
<gene>
    <name evidence="6" type="primary">kdpE</name>
    <name evidence="6" type="ORF">ACFQ1T_02195</name>
</gene>
<accession>A0ABW3GEP6</accession>
<dbReference type="Gene3D" id="1.10.10.10">
    <property type="entry name" value="Winged helix-like DNA-binding domain superfamily/Winged helix DNA-binding domain"/>
    <property type="match status" value="1"/>
</dbReference>
<keyword evidence="1 3" id="KW-0238">DNA-binding</keyword>
<dbReference type="InterPro" id="IPR036388">
    <property type="entry name" value="WH-like_DNA-bd_sf"/>
</dbReference>
<keyword evidence="2" id="KW-0597">Phosphoprotein</keyword>
<dbReference type="EMBL" id="JBHTJW010000001">
    <property type="protein sequence ID" value="MFD0928582.1"/>
    <property type="molecule type" value="Genomic_DNA"/>
</dbReference>
<comment type="caution">
    <text evidence="6">The sequence shown here is derived from an EMBL/GenBank/DDBJ whole genome shotgun (WGS) entry which is preliminary data.</text>
</comment>
<dbReference type="InterPro" id="IPR001789">
    <property type="entry name" value="Sig_transdc_resp-reg_receiver"/>
</dbReference>
<dbReference type="NCBIfam" id="NF007820">
    <property type="entry name" value="PRK10529.1"/>
    <property type="match status" value="1"/>
</dbReference>
<dbReference type="PANTHER" id="PTHR48111:SF50">
    <property type="entry name" value="KDP OPERON TRANSCRIPTIONAL REGULATORY PROTEIN KDPE"/>
    <property type="match status" value="1"/>
</dbReference>
<evidence type="ECO:0000256" key="1">
    <source>
        <dbReference type="ARBA" id="ARBA00023125"/>
    </source>
</evidence>
<evidence type="ECO:0000256" key="2">
    <source>
        <dbReference type="PROSITE-ProRule" id="PRU00169"/>
    </source>
</evidence>
<dbReference type="RefSeq" id="WP_379073650.1">
    <property type="nucleotide sequence ID" value="NZ_JBHTJW010000001.1"/>
</dbReference>
<evidence type="ECO:0000313" key="6">
    <source>
        <dbReference type="EMBL" id="MFD0928582.1"/>
    </source>
</evidence>
<dbReference type="Proteomes" id="UP001597106">
    <property type="component" value="Unassembled WGS sequence"/>
</dbReference>
<reference evidence="7" key="1">
    <citation type="journal article" date="2019" name="Int. J. Syst. Evol. Microbiol.">
        <title>The Global Catalogue of Microorganisms (GCM) 10K type strain sequencing project: providing services to taxonomists for standard genome sequencing and annotation.</title>
        <authorList>
            <consortium name="The Broad Institute Genomics Platform"/>
            <consortium name="The Broad Institute Genome Sequencing Center for Infectious Disease"/>
            <person name="Wu L."/>
            <person name="Ma J."/>
        </authorList>
    </citation>
    <scope>NUCLEOTIDE SEQUENCE [LARGE SCALE GENOMIC DNA]</scope>
    <source>
        <strain evidence="7">CCUG 59685</strain>
    </source>
</reference>
<feature type="modified residue" description="4-aspartylphosphate" evidence="2">
    <location>
        <position position="56"/>
    </location>
</feature>
<evidence type="ECO:0000259" key="4">
    <source>
        <dbReference type="PROSITE" id="PS50110"/>
    </source>
</evidence>
<dbReference type="InterPro" id="IPR001867">
    <property type="entry name" value="OmpR/PhoB-type_DNA-bd"/>
</dbReference>
<dbReference type="SMART" id="SM00862">
    <property type="entry name" value="Trans_reg_C"/>
    <property type="match status" value="1"/>
</dbReference>
<feature type="domain" description="Response regulatory" evidence="4">
    <location>
        <begin position="7"/>
        <end position="120"/>
    </location>
</feature>
<proteinExistence type="predicted"/>
<keyword evidence="7" id="KW-1185">Reference proteome</keyword>
<dbReference type="PROSITE" id="PS51755">
    <property type="entry name" value="OMPR_PHOB"/>
    <property type="match status" value="1"/>
</dbReference>
<dbReference type="Gene3D" id="3.40.50.2300">
    <property type="match status" value="1"/>
</dbReference>
<dbReference type="Pfam" id="PF00486">
    <property type="entry name" value="Trans_reg_C"/>
    <property type="match status" value="1"/>
</dbReference>
<protein>
    <submittedName>
        <fullName evidence="6">Two-component system response regulator KdpE</fullName>
    </submittedName>
</protein>
<dbReference type="InterPro" id="IPR011006">
    <property type="entry name" value="CheY-like_superfamily"/>
</dbReference>
<dbReference type="Pfam" id="PF00072">
    <property type="entry name" value="Response_reg"/>
    <property type="match status" value="1"/>
</dbReference>
<dbReference type="CDD" id="cd17620">
    <property type="entry name" value="REC_OmpR_KdpE-like"/>
    <property type="match status" value="1"/>
</dbReference>
<feature type="domain" description="OmpR/PhoB-type" evidence="5">
    <location>
        <begin position="132"/>
        <end position="231"/>
    </location>
</feature>
<dbReference type="Gene3D" id="6.10.250.690">
    <property type="match status" value="1"/>
</dbReference>
<dbReference type="SMART" id="SM00448">
    <property type="entry name" value="REC"/>
    <property type="match status" value="1"/>
</dbReference>
<dbReference type="SUPFAM" id="SSF52172">
    <property type="entry name" value="CheY-like"/>
    <property type="match status" value="1"/>
</dbReference>
<evidence type="ECO:0000313" key="7">
    <source>
        <dbReference type="Proteomes" id="UP001597106"/>
    </source>
</evidence>
<name>A0ABW3GEP6_9PROT</name>
<evidence type="ECO:0000259" key="5">
    <source>
        <dbReference type="PROSITE" id="PS51755"/>
    </source>
</evidence>
<feature type="DNA-binding region" description="OmpR/PhoB-type" evidence="3">
    <location>
        <begin position="132"/>
        <end position="231"/>
    </location>
</feature>
<organism evidence="6 7">
    <name type="scientific">Methylophilus glucosoxydans</name>
    <dbReference type="NCBI Taxonomy" id="752553"/>
    <lineage>
        <taxon>Bacteria</taxon>
        <taxon>Pseudomonadati</taxon>
        <taxon>Pseudomonadota</taxon>
        <taxon>Betaproteobacteria</taxon>
        <taxon>Nitrosomonadales</taxon>
        <taxon>Methylophilaceae</taxon>
        <taxon>Methylophilus</taxon>
    </lineage>
</organism>
<dbReference type="CDD" id="cd00383">
    <property type="entry name" value="trans_reg_C"/>
    <property type="match status" value="1"/>
</dbReference>